<dbReference type="Pfam" id="PF20167">
    <property type="entry name" value="Transposase_32"/>
    <property type="match status" value="1"/>
</dbReference>
<evidence type="ECO:0000256" key="1">
    <source>
        <dbReference type="SAM" id="Coils"/>
    </source>
</evidence>
<feature type="domain" description="Putative plant transposon protein" evidence="3">
    <location>
        <begin position="127"/>
        <end position="244"/>
    </location>
</feature>
<keyword evidence="1" id="KW-0175">Coiled coil</keyword>
<feature type="compositionally biased region" description="Polar residues" evidence="2">
    <location>
        <begin position="1"/>
        <end position="10"/>
    </location>
</feature>
<evidence type="ECO:0000313" key="4">
    <source>
        <dbReference type="EMBL" id="EXB28409.1"/>
    </source>
</evidence>
<protein>
    <recommendedName>
        <fullName evidence="3">Putative plant transposon protein domain-containing protein</fullName>
    </recommendedName>
</protein>
<accession>W9QCT1</accession>
<sequence length="374" mass="41650">MSNFSTTAIDEQSPPCLMTGSPQPGFPYWKLQFPVYPEGLKPRTPTRITDENPSQPSKKRATSVDSDPTFHPVEEQMHADDNGDNDNKWATKRPKKKPVVAGGSHRLTRASTMGPHPVIKDPSSDMFHKVLAHGIKFDFSPKVINDFLESHMEPANPDVDFDKNENSFPAVDFSLKYSTLHKIAMENWLPSFQSTRVHKQLAKVLYFIRIWVPFDVGLLIFEEIVSHAEVTSSKPAIPFPSLVYGILMPHHNIKTYEDVLEPPTEPLRVSQKLREGKHVNDVQGENDCTIAEVEGDSVFGDVTGNVASGSGHTSADAQYHRSILFLQKELAGLTKQEKALSQEQKEMKRETVAFLADVLATPSIPETAPVSAPE</sequence>
<feature type="region of interest" description="Disordered" evidence="2">
    <location>
        <begin position="1"/>
        <end position="24"/>
    </location>
</feature>
<keyword evidence="5" id="KW-1185">Reference proteome</keyword>
<feature type="coiled-coil region" evidence="1">
    <location>
        <begin position="323"/>
        <end position="350"/>
    </location>
</feature>
<dbReference type="eggNOG" id="ENOG502SXHH">
    <property type="taxonomic scope" value="Eukaryota"/>
</dbReference>
<evidence type="ECO:0000256" key="2">
    <source>
        <dbReference type="SAM" id="MobiDB-lite"/>
    </source>
</evidence>
<evidence type="ECO:0000313" key="5">
    <source>
        <dbReference type="Proteomes" id="UP000030645"/>
    </source>
</evidence>
<name>W9QCT1_9ROSA</name>
<proteinExistence type="predicted"/>
<dbReference type="EMBL" id="KE343380">
    <property type="protein sequence ID" value="EXB28409.1"/>
    <property type="molecule type" value="Genomic_DNA"/>
</dbReference>
<organism evidence="4 5">
    <name type="scientific">Morus notabilis</name>
    <dbReference type="NCBI Taxonomy" id="981085"/>
    <lineage>
        <taxon>Eukaryota</taxon>
        <taxon>Viridiplantae</taxon>
        <taxon>Streptophyta</taxon>
        <taxon>Embryophyta</taxon>
        <taxon>Tracheophyta</taxon>
        <taxon>Spermatophyta</taxon>
        <taxon>Magnoliopsida</taxon>
        <taxon>eudicotyledons</taxon>
        <taxon>Gunneridae</taxon>
        <taxon>Pentapetalae</taxon>
        <taxon>rosids</taxon>
        <taxon>fabids</taxon>
        <taxon>Rosales</taxon>
        <taxon>Moraceae</taxon>
        <taxon>Moreae</taxon>
        <taxon>Morus</taxon>
    </lineage>
</organism>
<dbReference type="AlphaFoldDB" id="W9QCT1"/>
<dbReference type="Proteomes" id="UP000030645">
    <property type="component" value="Unassembled WGS sequence"/>
</dbReference>
<reference evidence="5" key="1">
    <citation type="submission" date="2013-01" db="EMBL/GenBank/DDBJ databases">
        <title>Draft Genome Sequence of a Mulberry Tree, Morus notabilis C.K. Schneid.</title>
        <authorList>
            <person name="He N."/>
            <person name="Zhao S."/>
        </authorList>
    </citation>
    <scope>NUCLEOTIDE SEQUENCE</scope>
</reference>
<gene>
    <name evidence="4" type="ORF">L484_002217</name>
</gene>
<dbReference type="InterPro" id="IPR046796">
    <property type="entry name" value="Transposase_32_dom"/>
</dbReference>
<feature type="region of interest" description="Disordered" evidence="2">
    <location>
        <begin position="39"/>
        <end position="119"/>
    </location>
</feature>
<feature type="compositionally biased region" description="Basic and acidic residues" evidence="2">
    <location>
        <begin position="72"/>
        <end position="89"/>
    </location>
</feature>
<evidence type="ECO:0000259" key="3">
    <source>
        <dbReference type="Pfam" id="PF20167"/>
    </source>
</evidence>